<dbReference type="AlphaFoldDB" id="A0A6J5JHD8"/>
<protein>
    <submittedName>
        <fullName evidence="2">Uncharacterized protein</fullName>
    </submittedName>
</protein>
<organism evidence="2 3">
    <name type="scientific">Burkholderia aenigmatica</name>
    <dbReference type="NCBI Taxonomy" id="2015348"/>
    <lineage>
        <taxon>Bacteria</taxon>
        <taxon>Pseudomonadati</taxon>
        <taxon>Pseudomonadota</taxon>
        <taxon>Betaproteobacteria</taxon>
        <taxon>Burkholderiales</taxon>
        <taxon>Burkholderiaceae</taxon>
        <taxon>Burkholderia</taxon>
        <taxon>Burkholderia cepacia complex</taxon>
    </lineage>
</organism>
<name>A0A6J5JHD8_9BURK</name>
<reference evidence="2 3" key="1">
    <citation type="submission" date="2020-04" db="EMBL/GenBank/DDBJ databases">
        <authorList>
            <person name="Depoorter E."/>
        </authorList>
    </citation>
    <scope>NUCLEOTIDE SEQUENCE [LARGE SCALE GENOMIC DNA]</scope>
    <source>
        <strain evidence="2 3">BCC0217</strain>
    </source>
</reference>
<gene>
    <name evidence="2" type="ORF">BLA3211_06094</name>
</gene>
<evidence type="ECO:0000256" key="1">
    <source>
        <dbReference type="SAM" id="MobiDB-lite"/>
    </source>
</evidence>
<feature type="region of interest" description="Disordered" evidence="1">
    <location>
        <begin position="346"/>
        <end position="382"/>
    </location>
</feature>
<dbReference type="EMBL" id="CABWIL020000025">
    <property type="protein sequence ID" value="CAB3970737.1"/>
    <property type="molecule type" value="Genomic_DNA"/>
</dbReference>
<dbReference type="RefSeq" id="WP_150981135.1">
    <property type="nucleotide sequence ID" value="NZ_CABWIL020000025.1"/>
</dbReference>
<evidence type="ECO:0000313" key="3">
    <source>
        <dbReference type="Proteomes" id="UP000494301"/>
    </source>
</evidence>
<feature type="compositionally biased region" description="Polar residues" evidence="1">
    <location>
        <begin position="348"/>
        <end position="366"/>
    </location>
</feature>
<dbReference type="Proteomes" id="UP000494301">
    <property type="component" value="Unassembled WGS sequence"/>
</dbReference>
<sequence>MGKHTQPKALKEIYEAIESLEKQGIKPTISEVAKSLGKAYDTIKGTLNYHKQKDLLTKLRTYQEYPKQNRSDKQAIHRVREAIAELNAKGTKTTTASVGSHLGISRQRVHQILNEFDEFSSLDNFQQRDELERISKELKNFDTKSLLHSDIKKLPIDGLASLNSYQMSLLLSKYKIPHANNIIDKIKLIDNTEQYTAQELHKIVGGNFRRLREVLYAEKIPFKNGRRNKDTVATILQRISEIDTSKYTSRELYKLLKMDGSLAAFYNLLRSHKIKCARIRNKDTVATILQRLSEIDTSKYNISSLARMIGTTRQTLSKIVAEHNIPVFRDRRSKDEFVQPACKKQDSIQESQTWTQEKIRQPTNNNYKEEIWQKTHNKTLRK</sequence>
<proteinExistence type="predicted"/>
<accession>A0A6J5JHD8</accession>
<dbReference type="GeneID" id="61530189"/>
<evidence type="ECO:0000313" key="2">
    <source>
        <dbReference type="EMBL" id="CAB3970737.1"/>
    </source>
</evidence>